<dbReference type="EMBL" id="CCKQ01002147">
    <property type="protein sequence ID" value="CDW73236.1"/>
    <property type="molecule type" value="Genomic_DNA"/>
</dbReference>
<evidence type="ECO:0000313" key="2">
    <source>
        <dbReference type="EMBL" id="CDW73236.1"/>
    </source>
</evidence>
<dbReference type="Proteomes" id="UP000039865">
    <property type="component" value="Unassembled WGS sequence"/>
</dbReference>
<organism evidence="2 3">
    <name type="scientific">Stylonychia lemnae</name>
    <name type="common">Ciliate</name>
    <dbReference type="NCBI Taxonomy" id="5949"/>
    <lineage>
        <taxon>Eukaryota</taxon>
        <taxon>Sar</taxon>
        <taxon>Alveolata</taxon>
        <taxon>Ciliophora</taxon>
        <taxon>Intramacronucleata</taxon>
        <taxon>Spirotrichea</taxon>
        <taxon>Stichotrichia</taxon>
        <taxon>Sporadotrichida</taxon>
        <taxon>Oxytrichidae</taxon>
        <taxon>Stylonychinae</taxon>
        <taxon>Stylonychia</taxon>
    </lineage>
</organism>
<feature type="transmembrane region" description="Helical" evidence="1">
    <location>
        <begin position="12"/>
        <end position="37"/>
    </location>
</feature>
<keyword evidence="3" id="KW-1185">Reference proteome</keyword>
<keyword evidence="1" id="KW-0812">Transmembrane</keyword>
<reference evidence="2 3" key="1">
    <citation type="submission" date="2014-06" db="EMBL/GenBank/DDBJ databases">
        <authorList>
            <person name="Swart Estienne"/>
        </authorList>
    </citation>
    <scope>NUCLEOTIDE SEQUENCE [LARGE SCALE GENOMIC DNA]</scope>
    <source>
        <strain evidence="2 3">130c</strain>
    </source>
</reference>
<dbReference type="AlphaFoldDB" id="A0A077ZXG1"/>
<name>A0A077ZXG1_STYLE</name>
<sequence>MCCCNKIKRKICQIALAIASGLVLLMGIVIVVLAAKVRQADIFESSDDDIKKTGRNAFYLMMIFACFGLGLGALGFVTAKWPKWQLVGCYSFWSFSIFGIYLAAAIILFGVQTYMDTLLKDYCKDSKIDSLLGTSSISKSLRDVDRVSVAYSSKYMCTRVCPCSTNISLPYWFETPQRLADYNRTAQTEVHNASIKYNSTYKGFTLTSNTTDAYTFFFECYDDIITDQNGNVSQIAEKLDDIGDSVVNFLQDMEMDFACNGICKPGLFWMFRDVNTIPPTSNCQEGIKDSFQEYSTSIAAALMISFFVTALAFGINYGLWRRKSK</sequence>
<keyword evidence="1" id="KW-0472">Membrane</keyword>
<feature type="transmembrane region" description="Helical" evidence="1">
    <location>
        <begin position="57"/>
        <end position="78"/>
    </location>
</feature>
<dbReference type="InParanoid" id="A0A077ZXG1"/>
<feature type="transmembrane region" description="Helical" evidence="1">
    <location>
        <begin position="298"/>
        <end position="320"/>
    </location>
</feature>
<evidence type="ECO:0000256" key="1">
    <source>
        <dbReference type="SAM" id="Phobius"/>
    </source>
</evidence>
<feature type="transmembrane region" description="Helical" evidence="1">
    <location>
        <begin position="90"/>
        <end position="111"/>
    </location>
</feature>
<keyword evidence="1" id="KW-1133">Transmembrane helix</keyword>
<protein>
    <submittedName>
        <fullName evidence="2">Tetraspanin family protein</fullName>
    </submittedName>
</protein>
<evidence type="ECO:0000313" key="3">
    <source>
        <dbReference type="Proteomes" id="UP000039865"/>
    </source>
</evidence>
<proteinExistence type="predicted"/>
<accession>A0A077ZXG1</accession>
<gene>
    <name evidence="2" type="primary">Contig17549.g18666</name>
    <name evidence="2" type="ORF">STYLEM_2212</name>
</gene>